<gene>
    <name evidence="3" type="primary">LOC106806073</name>
</gene>
<proteinExistence type="predicted"/>
<accession>A0ABM1DTY9</accession>
<reference evidence="3" key="1">
    <citation type="submission" date="2025-08" db="UniProtKB">
        <authorList>
            <consortium name="RefSeq"/>
        </authorList>
    </citation>
    <scope>IDENTIFICATION</scope>
</reference>
<dbReference type="Proteomes" id="UP000695022">
    <property type="component" value="Unplaced"/>
</dbReference>
<sequence length="298" mass="33340">MYFHQLAFLIVAFSSVAMCDVERLCSLENVTHFLQNTYATVKKGDKLDIKTLPQDCENQYNLTVTFMGNVSRMNTTDFSPFTRHICNNFEKANKCIRIIIKDVVGCKDTDLIYPPHERLFYYMMSGYPTIIHKINFRELYFLADAVLAVAREACGTKPFSLLTTPGALEAAQCVSNSFDAIFGRRYYQGSPDTDLRRLNSLVDLQIMATKLMAIDLNMDGKPLKEHQCQSLAEVLGGLNKMFTHSSCEQLKTQIAKAGSTLVKNLCATVPVSLSSAADDNSVISIWLMLTGAIASHLW</sequence>
<feature type="signal peptide" evidence="1">
    <location>
        <begin position="1"/>
        <end position="19"/>
    </location>
</feature>
<dbReference type="RefSeq" id="XP_014663410.1">
    <property type="nucleotide sequence ID" value="XM_014807924.1"/>
</dbReference>
<feature type="chain" id="PRO_5045116557" evidence="1">
    <location>
        <begin position="20"/>
        <end position="298"/>
    </location>
</feature>
<evidence type="ECO:0000313" key="3">
    <source>
        <dbReference type="RefSeq" id="XP_014663410.1"/>
    </source>
</evidence>
<keyword evidence="1" id="KW-0732">Signal</keyword>
<evidence type="ECO:0000313" key="2">
    <source>
        <dbReference type="Proteomes" id="UP000695022"/>
    </source>
</evidence>
<name>A0ABM1DTY9_PRICU</name>
<dbReference type="GeneID" id="106806073"/>
<evidence type="ECO:0000256" key="1">
    <source>
        <dbReference type="SAM" id="SignalP"/>
    </source>
</evidence>
<organism evidence="2 3">
    <name type="scientific">Priapulus caudatus</name>
    <name type="common">Priapulid worm</name>
    <dbReference type="NCBI Taxonomy" id="37621"/>
    <lineage>
        <taxon>Eukaryota</taxon>
        <taxon>Metazoa</taxon>
        <taxon>Ecdysozoa</taxon>
        <taxon>Scalidophora</taxon>
        <taxon>Priapulida</taxon>
        <taxon>Priapulimorpha</taxon>
        <taxon>Priapulimorphida</taxon>
        <taxon>Priapulidae</taxon>
        <taxon>Priapulus</taxon>
    </lineage>
</organism>
<protein>
    <submittedName>
        <fullName evidence="3">Uncharacterized protein LOC106806073</fullName>
    </submittedName>
</protein>
<keyword evidence="2" id="KW-1185">Reference proteome</keyword>